<evidence type="ECO:0000313" key="2">
    <source>
        <dbReference type="EMBL" id="HIZ24290.1"/>
    </source>
</evidence>
<dbReference type="InterPro" id="IPR018392">
    <property type="entry name" value="LysM"/>
</dbReference>
<protein>
    <submittedName>
        <fullName evidence="2">LysM peptidoglycan-binding domain-containing protein</fullName>
    </submittedName>
</protein>
<dbReference type="EMBL" id="DXBS01000047">
    <property type="protein sequence ID" value="HIZ24290.1"/>
    <property type="molecule type" value="Genomic_DNA"/>
</dbReference>
<name>A0A9D2DWF6_9FIRM</name>
<sequence>MELQLIRPQTHRVCRGQTLDFIARTFGVPPRLLAAHNHLTCEVTEGQLLTIPPAGNVYRVQGGESCTLLCGSVENFQKRNATVHLYPTQEVLL</sequence>
<organism evidence="2 3">
    <name type="scientific">Candidatus Gallimonas intestinigallinarum</name>
    <dbReference type="NCBI Taxonomy" id="2838604"/>
    <lineage>
        <taxon>Bacteria</taxon>
        <taxon>Bacillati</taxon>
        <taxon>Bacillota</taxon>
        <taxon>Clostridia</taxon>
        <taxon>Candidatus Gallimonas</taxon>
    </lineage>
</organism>
<dbReference type="AlphaFoldDB" id="A0A9D2DWF6"/>
<accession>A0A9D2DWF6</accession>
<dbReference type="Proteomes" id="UP000824044">
    <property type="component" value="Unassembled WGS sequence"/>
</dbReference>
<gene>
    <name evidence="2" type="ORF">H9812_02295</name>
</gene>
<dbReference type="InterPro" id="IPR036779">
    <property type="entry name" value="LysM_dom_sf"/>
</dbReference>
<dbReference type="Gene3D" id="3.10.350.10">
    <property type="entry name" value="LysM domain"/>
    <property type="match status" value="1"/>
</dbReference>
<proteinExistence type="predicted"/>
<dbReference type="Pfam" id="PF01476">
    <property type="entry name" value="LysM"/>
    <property type="match status" value="1"/>
</dbReference>
<reference evidence="2" key="1">
    <citation type="journal article" date="2021" name="PeerJ">
        <title>Extensive microbial diversity within the chicken gut microbiome revealed by metagenomics and culture.</title>
        <authorList>
            <person name="Gilroy R."/>
            <person name="Ravi A."/>
            <person name="Getino M."/>
            <person name="Pursley I."/>
            <person name="Horton D.L."/>
            <person name="Alikhan N.F."/>
            <person name="Baker D."/>
            <person name="Gharbi K."/>
            <person name="Hall N."/>
            <person name="Watson M."/>
            <person name="Adriaenssens E.M."/>
            <person name="Foster-Nyarko E."/>
            <person name="Jarju S."/>
            <person name="Secka A."/>
            <person name="Antonio M."/>
            <person name="Oren A."/>
            <person name="Chaudhuri R.R."/>
            <person name="La Ragione R."/>
            <person name="Hildebrand F."/>
            <person name="Pallen M.J."/>
        </authorList>
    </citation>
    <scope>NUCLEOTIDE SEQUENCE</scope>
    <source>
        <strain evidence="2">CHK33-5263</strain>
    </source>
</reference>
<dbReference type="SUPFAM" id="SSF54106">
    <property type="entry name" value="LysM domain"/>
    <property type="match status" value="1"/>
</dbReference>
<dbReference type="CDD" id="cd00118">
    <property type="entry name" value="LysM"/>
    <property type="match status" value="1"/>
</dbReference>
<evidence type="ECO:0000259" key="1">
    <source>
        <dbReference type="Pfam" id="PF01476"/>
    </source>
</evidence>
<feature type="domain" description="LysM" evidence="1">
    <location>
        <begin position="11"/>
        <end position="52"/>
    </location>
</feature>
<comment type="caution">
    <text evidence="2">The sequence shown here is derived from an EMBL/GenBank/DDBJ whole genome shotgun (WGS) entry which is preliminary data.</text>
</comment>
<reference evidence="2" key="2">
    <citation type="submission" date="2021-04" db="EMBL/GenBank/DDBJ databases">
        <authorList>
            <person name="Gilroy R."/>
        </authorList>
    </citation>
    <scope>NUCLEOTIDE SEQUENCE</scope>
    <source>
        <strain evidence="2">CHK33-5263</strain>
    </source>
</reference>
<evidence type="ECO:0000313" key="3">
    <source>
        <dbReference type="Proteomes" id="UP000824044"/>
    </source>
</evidence>